<keyword evidence="3" id="KW-1185">Reference proteome</keyword>
<keyword evidence="1" id="KW-0812">Transmembrane</keyword>
<accession>A0A540N168</accession>
<keyword evidence="1" id="KW-1133">Transmembrane helix</keyword>
<dbReference type="PANTHER" id="PTHR31170">
    <property type="entry name" value="BNAC04G53230D PROTEIN"/>
    <property type="match status" value="1"/>
</dbReference>
<comment type="caution">
    <text evidence="2">The sequence shown here is derived from an EMBL/GenBank/DDBJ whole genome shotgun (WGS) entry which is preliminary data.</text>
</comment>
<dbReference type="AlphaFoldDB" id="A0A540N168"/>
<evidence type="ECO:0000313" key="3">
    <source>
        <dbReference type="Proteomes" id="UP000315295"/>
    </source>
</evidence>
<dbReference type="Pfam" id="PF03140">
    <property type="entry name" value="DUF247"/>
    <property type="match status" value="1"/>
</dbReference>
<gene>
    <name evidence="2" type="ORF">C1H46_010048</name>
</gene>
<feature type="transmembrane region" description="Helical" evidence="1">
    <location>
        <begin position="80"/>
        <end position="109"/>
    </location>
</feature>
<evidence type="ECO:0000256" key="1">
    <source>
        <dbReference type="SAM" id="Phobius"/>
    </source>
</evidence>
<reference evidence="2 3" key="1">
    <citation type="journal article" date="2019" name="G3 (Bethesda)">
        <title>Sequencing of a Wild Apple (Malus baccata) Genome Unravels the Differences Between Cultivated and Wild Apple Species Regarding Disease Resistance and Cold Tolerance.</title>
        <authorList>
            <person name="Chen X."/>
        </authorList>
    </citation>
    <scope>NUCLEOTIDE SEQUENCE [LARGE SCALE GENOMIC DNA]</scope>
    <source>
        <strain evidence="3">cv. Shandingzi</strain>
        <tissue evidence="2">Leaves</tissue>
    </source>
</reference>
<dbReference type="Proteomes" id="UP000315295">
    <property type="component" value="Unassembled WGS sequence"/>
</dbReference>
<dbReference type="EMBL" id="VIEB01000142">
    <property type="protein sequence ID" value="TQE04263.1"/>
    <property type="molecule type" value="Genomic_DNA"/>
</dbReference>
<dbReference type="STRING" id="106549.A0A540N168"/>
<protein>
    <submittedName>
        <fullName evidence="2">Uncharacterized protein</fullName>
    </submittedName>
</protein>
<name>A0A540N168_MALBA</name>
<organism evidence="2 3">
    <name type="scientific">Malus baccata</name>
    <name type="common">Siberian crab apple</name>
    <name type="synonym">Pyrus baccata</name>
    <dbReference type="NCBI Taxonomy" id="106549"/>
    <lineage>
        <taxon>Eukaryota</taxon>
        <taxon>Viridiplantae</taxon>
        <taxon>Streptophyta</taxon>
        <taxon>Embryophyta</taxon>
        <taxon>Tracheophyta</taxon>
        <taxon>Spermatophyta</taxon>
        <taxon>Magnoliopsida</taxon>
        <taxon>eudicotyledons</taxon>
        <taxon>Gunneridae</taxon>
        <taxon>Pentapetalae</taxon>
        <taxon>rosids</taxon>
        <taxon>fabids</taxon>
        <taxon>Rosales</taxon>
        <taxon>Rosaceae</taxon>
        <taxon>Amygdaloideae</taxon>
        <taxon>Maleae</taxon>
        <taxon>Malus</taxon>
    </lineage>
</organism>
<dbReference type="PANTHER" id="PTHR31170:SF25">
    <property type="entry name" value="BNAA09G04570D PROTEIN"/>
    <property type="match status" value="1"/>
</dbReference>
<proteinExistence type="predicted"/>
<evidence type="ECO:0000313" key="2">
    <source>
        <dbReference type="EMBL" id="TQE04263.1"/>
    </source>
</evidence>
<keyword evidence="1" id="KW-0472">Membrane</keyword>
<dbReference type="InterPro" id="IPR004158">
    <property type="entry name" value="DUF247_pln"/>
</dbReference>
<sequence length="110" mass="12591">MGWMIKTSKDVDILIERGIISSMLGSNTDLVALFGRISKMGWPHDYLDLCRELHDYRTSNPWHKWKANLKRDYFDTPWKIASTIAAVILLLLTFMQTVCSFLSVLALAAN</sequence>